<keyword evidence="3" id="KW-1185">Reference proteome</keyword>
<dbReference type="RefSeq" id="WP_131155230.1">
    <property type="nucleotide sequence ID" value="NZ_CP036402.1"/>
</dbReference>
<dbReference type="Proteomes" id="UP000291469">
    <property type="component" value="Chromosome"/>
</dbReference>
<name>A0A411YG97_9ACTN</name>
<sequence length="101" mass="10846">MHLARRLRELLAQHELDPATLPVGEDLAAALDGAEAWAQLNARLRRVGLSLASTMRTARWSALPSTRDVSRPFRPGSGPGGEDGGEIPAIALARVRVIASW</sequence>
<protein>
    <submittedName>
        <fullName evidence="2">Uncharacterized protein</fullName>
    </submittedName>
</protein>
<evidence type="ECO:0000313" key="3">
    <source>
        <dbReference type="Proteomes" id="UP000291469"/>
    </source>
</evidence>
<feature type="region of interest" description="Disordered" evidence="1">
    <location>
        <begin position="66"/>
        <end position="85"/>
    </location>
</feature>
<evidence type="ECO:0000256" key="1">
    <source>
        <dbReference type="SAM" id="MobiDB-lite"/>
    </source>
</evidence>
<dbReference type="EMBL" id="CP036402">
    <property type="protein sequence ID" value="QBI20233.1"/>
    <property type="molecule type" value="Genomic_DNA"/>
</dbReference>
<organism evidence="2 3">
    <name type="scientific">Egibacter rhizosphaerae</name>
    <dbReference type="NCBI Taxonomy" id="1670831"/>
    <lineage>
        <taxon>Bacteria</taxon>
        <taxon>Bacillati</taxon>
        <taxon>Actinomycetota</taxon>
        <taxon>Nitriliruptoria</taxon>
        <taxon>Egibacterales</taxon>
        <taxon>Egibacteraceae</taxon>
        <taxon>Egibacter</taxon>
    </lineage>
</organism>
<evidence type="ECO:0000313" key="2">
    <source>
        <dbReference type="EMBL" id="QBI20233.1"/>
    </source>
</evidence>
<gene>
    <name evidence="2" type="ORF">ER308_12090</name>
</gene>
<dbReference type="KEGG" id="erz:ER308_12090"/>
<reference evidence="2 3" key="1">
    <citation type="submission" date="2019-01" db="EMBL/GenBank/DDBJ databases">
        <title>Egibacter rhizosphaerae EGI 80759T.</title>
        <authorList>
            <person name="Chen D.-D."/>
            <person name="Tian Y."/>
            <person name="Jiao J.-Y."/>
            <person name="Zhang X.-T."/>
            <person name="Zhang Y.-G."/>
            <person name="Zhang Y."/>
            <person name="Xiao M."/>
            <person name="Shu W.-S."/>
            <person name="Li W.-J."/>
        </authorList>
    </citation>
    <scope>NUCLEOTIDE SEQUENCE [LARGE SCALE GENOMIC DNA]</scope>
    <source>
        <strain evidence="2 3">EGI 80759</strain>
    </source>
</reference>
<proteinExistence type="predicted"/>
<accession>A0A411YG97</accession>
<dbReference type="AlphaFoldDB" id="A0A411YG97"/>